<dbReference type="GO" id="GO:0016491">
    <property type="term" value="F:oxidoreductase activity"/>
    <property type="evidence" value="ECO:0007669"/>
    <property type="project" value="UniProtKB-KW"/>
</dbReference>
<dbReference type="AlphaFoldDB" id="A0A134AK46"/>
<dbReference type="Pfam" id="PF00881">
    <property type="entry name" value="Nitroreductase"/>
    <property type="match status" value="1"/>
</dbReference>
<protein>
    <submittedName>
        <fullName evidence="4">Nitroreductase family protein</fullName>
    </submittedName>
</protein>
<name>A0A134AK46_9FIRM</name>
<sequence length="174" mass="19587">MDFKEMIKKRRSIRKYKQDEKMGEEELLDILTYASMGPSKGNTHPVEFLVIDDAEKKKGLAAIKRFGTKYLGDAPQIIAVLGNNPSEVTWIEEATITASYLGLLLFDAGYSSSWINIRGEKADDGRAAEEVVKELFNIPDDYAVLCLIPFGVADERIPSRKYFDISSKVHMGEF</sequence>
<dbReference type="PANTHER" id="PTHR43673:SF10">
    <property type="entry name" value="NADH DEHYDROGENASE_NAD(P)H NITROREDUCTASE XCC3605-RELATED"/>
    <property type="match status" value="1"/>
</dbReference>
<dbReference type="Proteomes" id="UP000070442">
    <property type="component" value="Unassembled WGS sequence"/>
</dbReference>
<feature type="domain" description="Nitroreductase" evidence="3">
    <location>
        <begin position="7"/>
        <end position="61"/>
    </location>
</feature>
<comment type="caution">
    <text evidence="4">The sequence shown here is derived from an EMBL/GenBank/DDBJ whole genome shotgun (WGS) entry which is preliminary data.</text>
</comment>
<dbReference type="CDD" id="cd02151">
    <property type="entry name" value="nitroreductase"/>
    <property type="match status" value="1"/>
</dbReference>
<keyword evidence="2" id="KW-0560">Oxidoreductase</keyword>
<organism evidence="4 5">
    <name type="scientific">Aedoeadaptatus coxii</name>
    <dbReference type="NCBI Taxonomy" id="755172"/>
    <lineage>
        <taxon>Bacteria</taxon>
        <taxon>Bacillati</taxon>
        <taxon>Bacillota</taxon>
        <taxon>Tissierellia</taxon>
        <taxon>Tissierellales</taxon>
        <taxon>Peptoniphilaceae</taxon>
        <taxon>Aedoeadaptatus</taxon>
    </lineage>
</organism>
<dbReference type="PANTHER" id="PTHR43673">
    <property type="entry name" value="NAD(P)H NITROREDUCTASE YDGI-RELATED"/>
    <property type="match status" value="1"/>
</dbReference>
<evidence type="ECO:0000259" key="3">
    <source>
        <dbReference type="Pfam" id="PF00881"/>
    </source>
</evidence>
<dbReference type="PATRIC" id="fig|755172.3.peg.349"/>
<dbReference type="RefSeq" id="WP_068366801.1">
    <property type="nucleotide sequence ID" value="NZ_CAIJCT010000016.1"/>
</dbReference>
<reference evidence="5" key="1">
    <citation type="submission" date="2016-01" db="EMBL/GenBank/DDBJ databases">
        <authorList>
            <person name="Mitreva M."/>
            <person name="Pepin K.H."/>
            <person name="Mihindukulasuriya K.A."/>
            <person name="Fulton R."/>
            <person name="Fronick C."/>
            <person name="O'Laughlin M."/>
            <person name="Miner T."/>
            <person name="Herter B."/>
            <person name="Rosa B.A."/>
            <person name="Cordes M."/>
            <person name="Tomlinson C."/>
            <person name="Wollam A."/>
            <person name="Palsikar V.B."/>
            <person name="Mardis E.R."/>
            <person name="Wilson R.K."/>
        </authorList>
    </citation>
    <scope>NUCLEOTIDE SEQUENCE [LARGE SCALE GENOMIC DNA]</scope>
    <source>
        <strain evidence="5">DNF00729</strain>
    </source>
</reference>
<comment type="similarity">
    <text evidence="1">Belongs to the nitroreductase family.</text>
</comment>
<dbReference type="OrthoDB" id="9812105at2"/>
<dbReference type="STRING" id="755172.HMPREF1863_00363"/>
<evidence type="ECO:0000256" key="2">
    <source>
        <dbReference type="ARBA" id="ARBA00023002"/>
    </source>
</evidence>
<evidence type="ECO:0000256" key="1">
    <source>
        <dbReference type="ARBA" id="ARBA00007118"/>
    </source>
</evidence>
<dbReference type="InterPro" id="IPR000415">
    <property type="entry name" value="Nitroreductase-like"/>
</dbReference>
<accession>A0A134AK46</accession>
<evidence type="ECO:0000313" key="5">
    <source>
        <dbReference type="Proteomes" id="UP000070442"/>
    </source>
</evidence>
<keyword evidence="5" id="KW-1185">Reference proteome</keyword>
<dbReference type="EMBL" id="LSDG01000008">
    <property type="protein sequence ID" value="KXB68045.1"/>
    <property type="molecule type" value="Genomic_DNA"/>
</dbReference>
<dbReference type="SUPFAM" id="SSF55469">
    <property type="entry name" value="FMN-dependent nitroreductase-like"/>
    <property type="match status" value="1"/>
</dbReference>
<dbReference type="Gene3D" id="3.40.109.10">
    <property type="entry name" value="NADH Oxidase"/>
    <property type="match status" value="1"/>
</dbReference>
<dbReference type="InterPro" id="IPR029479">
    <property type="entry name" value="Nitroreductase"/>
</dbReference>
<proteinExistence type="inferred from homology"/>
<evidence type="ECO:0000313" key="4">
    <source>
        <dbReference type="EMBL" id="KXB68045.1"/>
    </source>
</evidence>
<gene>
    <name evidence="4" type="ORF">HMPREF1863_00363</name>
</gene>